<evidence type="ECO:0000313" key="1">
    <source>
        <dbReference type="EMBL" id="DAF85151.1"/>
    </source>
</evidence>
<accession>A0A8S5TSK5</accession>
<reference evidence="1" key="1">
    <citation type="journal article" date="2021" name="Proc. Natl. Acad. Sci. U.S.A.">
        <title>A Catalog of Tens of Thousands of Viruses from Human Metagenomes Reveals Hidden Associations with Chronic Diseases.</title>
        <authorList>
            <person name="Tisza M.J."/>
            <person name="Buck C.B."/>
        </authorList>
    </citation>
    <scope>NUCLEOTIDE SEQUENCE</scope>
    <source>
        <strain evidence="1">Ctxdc10</strain>
    </source>
</reference>
<sequence>MAIIFDYPCFIQFYLRQLRTNKDIYIWLSGAKKLNLHHRHLLVH</sequence>
<organism evidence="1">
    <name type="scientific">Siphoviridae sp. ctxdc10</name>
    <dbReference type="NCBI Taxonomy" id="2825740"/>
    <lineage>
        <taxon>Viruses</taxon>
        <taxon>Duplodnaviria</taxon>
        <taxon>Heunggongvirae</taxon>
        <taxon>Uroviricota</taxon>
        <taxon>Caudoviricetes</taxon>
    </lineage>
</organism>
<name>A0A8S5TSK5_9CAUD</name>
<dbReference type="EMBL" id="BK015918">
    <property type="protein sequence ID" value="DAF85151.1"/>
    <property type="molecule type" value="Genomic_DNA"/>
</dbReference>
<proteinExistence type="predicted"/>
<protein>
    <submittedName>
        <fullName evidence="1">Uncharacterized protein</fullName>
    </submittedName>
</protein>